<feature type="binding site" evidence="10 14">
    <location>
        <position position="66"/>
    </location>
    <ligand>
        <name>substrate</name>
    </ligand>
</feature>
<comment type="cofactor">
    <cofactor evidence="10 13">
        <name>a divalent metal cation</name>
        <dbReference type="ChEBI" id="CHEBI:60240"/>
    </cofactor>
    <text evidence="10 13">Binds 1 divalent metal cation per subunit.</text>
</comment>
<dbReference type="HAMAP" id="MF_02227">
    <property type="entry name" value="RPE"/>
    <property type="match status" value="1"/>
</dbReference>
<comment type="catalytic activity">
    <reaction evidence="1 10 11">
        <text>D-ribulose 5-phosphate = D-xylulose 5-phosphate</text>
        <dbReference type="Rhea" id="RHEA:13677"/>
        <dbReference type="ChEBI" id="CHEBI:57737"/>
        <dbReference type="ChEBI" id="CHEBI:58121"/>
        <dbReference type="EC" id="5.1.3.1"/>
    </reaction>
</comment>
<name>A0A917NKU0_9BACL</name>
<protein>
    <recommendedName>
        <fullName evidence="7 10">Ribulose-phosphate 3-epimerase</fullName>
        <ecNumber evidence="7 10">5.1.3.1</ecNumber>
    </recommendedName>
</protein>
<comment type="cofactor">
    <cofactor evidence="2">
        <name>Mn(2+)</name>
        <dbReference type="ChEBI" id="CHEBI:29035"/>
    </cofactor>
</comment>
<sequence length="223" mass="23156">MNVIIAPSILAADFGCLAAEVESVLAAGADWIHVDVMDGHFVPNLTLGPMVVSALRKRFDCILDVHLMITSPERYIDVFADAGASVLTVHAEATPHVHRALQMVKARGLRAGLAFNPGTGLDMIGHVADLLDLVLVMTVNPGFGGQAFIPGTVEKVRTARALLQAQGRSDVDVEVDGGIAPDTIRQVVAAGATVCVAGTSVFGQPDRRAAIAALRQAASGSGC</sequence>
<keyword evidence="9 10" id="KW-0413">Isomerase</keyword>
<dbReference type="NCBIfam" id="NF004076">
    <property type="entry name" value="PRK05581.1-4"/>
    <property type="match status" value="1"/>
</dbReference>
<evidence type="ECO:0000256" key="2">
    <source>
        <dbReference type="ARBA" id="ARBA00001936"/>
    </source>
</evidence>
<comment type="cofactor">
    <cofactor evidence="3">
        <name>Co(2+)</name>
        <dbReference type="ChEBI" id="CHEBI:48828"/>
    </cofactor>
</comment>
<dbReference type="PROSITE" id="PS01086">
    <property type="entry name" value="RIBUL_P_3_EPIMER_2"/>
    <property type="match status" value="1"/>
</dbReference>
<evidence type="ECO:0000256" key="1">
    <source>
        <dbReference type="ARBA" id="ARBA00001782"/>
    </source>
</evidence>
<evidence type="ECO:0000256" key="3">
    <source>
        <dbReference type="ARBA" id="ARBA00001941"/>
    </source>
</evidence>
<comment type="similarity">
    <text evidence="6 10 11">Belongs to the ribulose-phosphate 3-epimerase family.</text>
</comment>
<dbReference type="GO" id="GO:0046872">
    <property type="term" value="F:metal ion binding"/>
    <property type="evidence" value="ECO:0007669"/>
    <property type="project" value="UniProtKB-UniRule"/>
</dbReference>
<evidence type="ECO:0000256" key="8">
    <source>
        <dbReference type="ARBA" id="ARBA00022723"/>
    </source>
</evidence>
<dbReference type="FunFam" id="3.20.20.70:FF:000004">
    <property type="entry name" value="Ribulose-phosphate 3-epimerase"/>
    <property type="match status" value="1"/>
</dbReference>
<comment type="cofactor">
    <cofactor evidence="4">
        <name>Zn(2+)</name>
        <dbReference type="ChEBI" id="CHEBI:29105"/>
    </cofactor>
</comment>
<keyword evidence="8 10" id="KW-0479">Metal-binding</keyword>
<gene>
    <name evidence="15" type="primary">cbbE</name>
    <name evidence="10" type="synonym">rpe</name>
    <name evidence="15" type="ORF">GCM10010885_16620</name>
</gene>
<evidence type="ECO:0000256" key="4">
    <source>
        <dbReference type="ARBA" id="ARBA00001947"/>
    </source>
</evidence>
<evidence type="ECO:0000256" key="11">
    <source>
        <dbReference type="PIRNR" id="PIRNR001461"/>
    </source>
</evidence>
<evidence type="ECO:0000256" key="10">
    <source>
        <dbReference type="HAMAP-Rule" id="MF_02227"/>
    </source>
</evidence>
<comment type="pathway">
    <text evidence="10">Carbohydrate degradation.</text>
</comment>
<comment type="caution">
    <text evidence="15">The sequence shown here is derived from an EMBL/GenBank/DDBJ whole genome shotgun (WGS) entry which is preliminary data.</text>
</comment>
<feature type="binding site" evidence="14">
    <location>
        <begin position="198"/>
        <end position="199"/>
    </location>
    <ligand>
        <name>substrate</name>
    </ligand>
</feature>
<evidence type="ECO:0000313" key="16">
    <source>
        <dbReference type="Proteomes" id="UP000637695"/>
    </source>
</evidence>
<comment type="function">
    <text evidence="10">Catalyzes the reversible epimerization of D-ribulose 5-phosphate to D-xylulose 5-phosphate.</text>
</comment>
<keyword evidence="10 11" id="KW-0119">Carbohydrate metabolism</keyword>
<feature type="active site" description="Proton donor" evidence="10 12">
    <location>
        <position position="176"/>
    </location>
</feature>
<feature type="binding site" evidence="10 13">
    <location>
        <position position="176"/>
    </location>
    <ligand>
        <name>a divalent metal cation</name>
        <dbReference type="ChEBI" id="CHEBI:60240"/>
    </ligand>
</feature>
<dbReference type="PANTHER" id="PTHR11749">
    <property type="entry name" value="RIBULOSE-5-PHOSPHATE-3-EPIMERASE"/>
    <property type="match status" value="1"/>
</dbReference>
<evidence type="ECO:0000313" key="15">
    <source>
        <dbReference type="EMBL" id="GGJ08160.1"/>
    </source>
</evidence>
<dbReference type="Pfam" id="PF00834">
    <property type="entry name" value="Ribul_P_3_epim"/>
    <property type="match status" value="1"/>
</dbReference>
<dbReference type="NCBIfam" id="TIGR01163">
    <property type="entry name" value="rpe"/>
    <property type="match status" value="1"/>
</dbReference>
<dbReference type="GO" id="GO:0019323">
    <property type="term" value="P:pentose catabolic process"/>
    <property type="evidence" value="ECO:0007669"/>
    <property type="project" value="UniProtKB-UniRule"/>
</dbReference>
<dbReference type="GO" id="GO:0006098">
    <property type="term" value="P:pentose-phosphate shunt"/>
    <property type="evidence" value="ECO:0007669"/>
    <property type="project" value="UniProtKB-UniRule"/>
</dbReference>
<dbReference type="SUPFAM" id="SSF51366">
    <property type="entry name" value="Ribulose-phoshate binding barrel"/>
    <property type="match status" value="1"/>
</dbReference>
<proteinExistence type="inferred from homology"/>
<keyword evidence="13" id="KW-0170">Cobalt</keyword>
<feature type="binding site" evidence="14">
    <location>
        <position position="178"/>
    </location>
    <ligand>
        <name>substrate</name>
    </ligand>
</feature>
<evidence type="ECO:0000256" key="6">
    <source>
        <dbReference type="ARBA" id="ARBA00009541"/>
    </source>
</evidence>
<evidence type="ECO:0000256" key="5">
    <source>
        <dbReference type="ARBA" id="ARBA00001954"/>
    </source>
</evidence>
<reference evidence="15" key="2">
    <citation type="submission" date="2020-09" db="EMBL/GenBank/DDBJ databases">
        <authorList>
            <person name="Sun Q."/>
            <person name="Ohkuma M."/>
        </authorList>
    </citation>
    <scope>NUCLEOTIDE SEQUENCE</scope>
    <source>
        <strain evidence="15">JCM 18487</strain>
    </source>
</reference>
<dbReference type="EMBL" id="BMOY01000024">
    <property type="protein sequence ID" value="GGJ08160.1"/>
    <property type="molecule type" value="Genomic_DNA"/>
</dbReference>
<keyword evidence="13" id="KW-0862">Zinc</keyword>
<dbReference type="PIRSF" id="PIRSF001461">
    <property type="entry name" value="RPE"/>
    <property type="match status" value="1"/>
</dbReference>
<evidence type="ECO:0000256" key="13">
    <source>
        <dbReference type="PIRSR" id="PIRSR001461-2"/>
    </source>
</evidence>
<feature type="binding site" evidence="10 13">
    <location>
        <position position="66"/>
    </location>
    <ligand>
        <name>a divalent metal cation</name>
        <dbReference type="ChEBI" id="CHEBI:60240"/>
    </ligand>
</feature>
<organism evidence="15 16">
    <name type="scientific">Alicyclobacillus cellulosilyticus</name>
    <dbReference type="NCBI Taxonomy" id="1003997"/>
    <lineage>
        <taxon>Bacteria</taxon>
        <taxon>Bacillati</taxon>
        <taxon>Bacillota</taxon>
        <taxon>Bacilli</taxon>
        <taxon>Bacillales</taxon>
        <taxon>Alicyclobacillaceae</taxon>
        <taxon>Alicyclobacillus</taxon>
    </lineage>
</organism>
<feature type="binding site" evidence="10 14">
    <location>
        <begin position="142"/>
        <end position="145"/>
    </location>
    <ligand>
        <name>substrate</name>
    </ligand>
</feature>
<comment type="cofactor">
    <cofactor evidence="5">
        <name>Fe(2+)</name>
        <dbReference type="ChEBI" id="CHEBI:29033"/>
    </cofactor>
</comment>
<evidence type="ECO:0000256" key="7">
    <source>
        <dbReference type="ARBA" id="ARBA00013188"/>
    </source>
</evidence>
<comment type="caution">
    <text evidence="10">Lacks conserved residue(s) required for the propagation of feature annotation.</text>
</comment>
<accession>A0A917NKU0</accession>
<keyword evidence="13" id="KW-0464">Manganese</keyword>
<dbReference type="Proteomes" id="UP000637695">
    <property type="component" value="Unassembled WGS sequence"/>
</dbReference>
<dbReference type="Gene3D" id="3.20.20.70">
    <property type="entry name" value="Aldolase class I"/>
    <property type="match status" value="1"/>
</dbReference>
<dbReference type="InterPro" id="IPR000056">
    <property type="entry name" value="Ribul_P_3_epim-like"/>
</dbReference>
<evidence type="ECO:0000256" key="14">
    <source>
        <dbReference type="PIRSR" id="PIRSR001461-3"/>
    </source>
</evidence>
<dbReference type="GO" id="GO:0005737">
    <property type="term" value="C:cytoplasm"/>
    <property type="evidence" value="ECO:0007669"/>
    <property type="project" value="UniProtKB-ARBA"/>
</dbReference>
<reference evidence="15" key="1">
    <citation type="journal article" date="2014" name="Int. J. Syst. Evol. Microbiol.">
        <title>Complete genome sequence of Corynebacterium casei LMG S-19264T (=DSM 44701T), isolated from a smear-ripened cheese.</title>
        <authorList>
            <consortium name="US DOE Joint Genome Institute (JGI-PGF)"/>
            <person name="Walter F."/>
            <person name="Albersmeier A."/>
            <person name="Kalinowski J."/>
            <person name="Ruckert C."/>
        </authorList>
    </citation>
    <scope>NUCLEOTIDE SEQUENCE</scope>
    <source>
        <strain evidence="15">JCM 18487</strain>
    </source>
</reference>
<evidence type="ECO:0000256" key="12">
    <source>
        <dbReference type="PIRSR" id="PIRSR001461-1"/>
    </source>
</evidence>
<dbReference type="InterPro" id="IPR011060">
    <property type="entry name" value="RibuloseP-bd_barrel"/>
</dbReference>
<dbReference type="CDD" id="cd00429">
    <property type="entry name" value="RPE"/>
    <property type="match status" value="1"/>
</dbReference>
<dbReference type="InterPro" id="IPR026019">
    <property type="entry name" value="Ribul_P_3_epim"/>
</dbReference>
<evidence type="ECO:0000256" key="9">
    <source>
        <dbReference type="ARBA" id="ARBA00023235"/>
    </source>
</evidence>
<feature type="active site" description="Proton acceptor" evidence="10 12">
    <location>
        <position position="35"/>
    </location>
</feature>
<dbReference type="EC" id="5.1.3.1" evidence="7 10"/>
<keyword evidence="16" id="KW-1185">Reference proteome</keyword>
<dbReference type="GO" id="GO:0004750">
    <property type="term" value="F:D-ribulose-phosphate 3-epimerase activity"/>
    <property type="evidence" value="ECO:0007669"/>
    <property type="project" value="UniProtKB-UniRule"/>
</dbReference>
<dbReference type="InterPro" id="IPR013785">
    <property type="entry name" value="Aldolase_TIM"/>
</dbReference>
<feature type="binding site" evidence="10 13">
    <location>
        <position position="35"/>
    </location>
    <ligand>
        <name>a divalent metal cation</name>
        <dbReference type="ChEBI" id="CHEBI:60240"/>
    </ligand>
</feature>
<feature type="binding site" evidence="10">
    <location>
        <begin position="176"/>
        <end position="178"/>
    </location>
    <ligand>
        <name>substrate</name>
    </ligand>
</feature>
<dbReference type="PROSITE" id="PS01085">
    <property type="entry name" value="RIBUL_P_3_EPIMER_1"/>
    <property type="match status" value="1"/>
</dbReference>
<feature type="binding site" evidence="10 14">
    <location>
        <position position="8"/>
    </location>
    <ligand>
        <name>substrate</name>
    </ligand>
</feature>
<feature type="binding site" evidence="10 13">
    <location>
        <position position="33"/>
    </location>
    <ligand>
        <name>a divalent metal cation</name>
        <dbReference type="ChEBI" id="CHEBI:60240"/>
    </ligand>
</feature>
<dbReference type="AlphaFoldDB" id="A0A917NKU0"/>